<gene>
    <name evidence="1" type="ORF">NCTC11632_01337</name>
</gene>
<evidence type="ECO:0008006" key="3">
    <source>
        <dbReference type="Google" id="ProtNLM"/>
    </source>
</evidence>
<dbReference type="SUPFAM" id="SSF56935">
    <property type="entry name" value="Porins"/>
    <property type="match status" value="1"/>
</dbReference>
<accession>A0A379E988</accession>
<protein>
    <recommendedName>
        <fullName evidence="3">Outer membrane protein beta-barrel domain-containing protein</fullName>
    </recommendedName>
</protein>
<reference evidence="1 2" key="1">
    <citation type="submission" date="2018-06" db="EMBL/GenBank/DDBJ databases">
        <authorList>
            <consortium name="Pathogen Informatics"/>
            <person name="Doyle S."/>
        </authorList>
    </citation>
    <scope>NUCLEOTIDE SEQUENCE [LARGE SCALE GENOMIC DNA]</scope>
    <source>
        <strain evidence="1 2">NCTC11632</strain>
    </source>
</reference>
<evidence type="ECO:0000313" key="2">
    <source>
        <dbReference type="Proteomes" id="UP000254156"/>
    </source>
</evidence>
<proteinExistence type="predicted"/>
<evidence type="ECO:0000313" key="1">
    <source>
        <dbReference type="EMBL" id="SUB89236.1"/>
    </source>
</evidence>
<dbReference type="RefSeq" id="WP_025004168.1">
    <property type="nucleotide sequence ID" value="NZ_UGTF01000002.1"/>
</dbReference>
<sequence>MNRSLSLHLFFICFSLFFSVALYGQSTVSGNIYYQKTQEPVAGAVVSLLEPKEGKMLCLCTTDGKGFFSCKTGLQLDYAIIRVRSLGIETFEKKISLNEHKPLKIQVVEKAQILREVIVKAPLIRQSGDTITYMSAPFLNPNDRTLADLMKKLPGIQISESGKISYQGEPISKFYIEGLDMLNGRYGLATNNLDVDKVASVQILEKHQPLQVLQGVDMPDAAAINIKLKKSALGALFASVRLGAGIPVGLFSNQLAGMRFTRKQQNMLIYKQDNTGRNIEKDLLSYYENLRENDRQFLSMPYTPAPIADQLTRFNNAHYVSVNTLLAIDTVSTFSYNLNYKRDKRTYHDKTTRTIYTPNGPVTSLIESANDSIKEHQAEFELKYEQNSHKRYLLNRTVFKIAKNNGEGVIDRKENQVYQTLSTPFLNVTNKLYLIRKSESGRYRYRLNWDTRYYRTKNNLQVLPAIGFDELLNTANRSVDFIVSQRVNYQQFSSVVYLSKSRDYQKRMVGDYYLSGGIKVDRFYSDLSFNEKNDLNNIVKIENGENDIFSKTLFLRGGTSFFHKAVNGWQLKLNLPLTYQRKWSELKTMNYFRFHPSLESSYDLSSRWSWRGRMSMTDQIGDFMDEIKGYLLKSYNMLSYSSHPSSRLIFADFSTSFNYRDPLSTTFWTAWLGLNRGWSNSLVSMRYEKGAFRYENRSHKNSPLSCKLGSSIEHHFRSIKTTLKGSVGWIGNSGTTLLWDRPANYKGNNYWINGSAFFRWAKWLSGEYVATFSVFDYKVGAKSVDTHYSQSHKLMLTLTPVYKFNLGFDTRYIQNSSAGERYNVVLGSLNCLYKINKNIELSANWSNVFGANNFVVYRNIDSDIEMTEYMLRPSEFLISVAFSIL</sequence>
<dbReference type="InterPro" id="IPR008969">
    <property type="entry name" value="CarboxyPept-like_regulatory"/>
</dbReference>
<dbReference type="EMBL" id="UGTF01000002">
    <property type="protein sequence ID" value="SUB89236.1"/>
    <property type="molecule type" value="Genomic_DNA"/>
</dbReference>
<name>A0A379E988_9PORP</name>
<dbReference type="Proteomes" id="UP000254156">
    <property type="component" value="Unassembled WGS sequence"/>
</dbReference>
<dbReference type="SUPFAM" id="SSF49464">
    <property type="entry name" value="Carboxypeptidase regulatory domain-like"/>
    <property type="match status" value="1"/>
</dbReference>
<dbReference type="AlphaFoldDB" id="A0A379E988"/>
<organism evidence="1 2">
    <name type="scientific">Porphyromonas macacae</name>
    <dbReference type="NCBI Taxonomy" id="28115"/>
    <lineage>
        <taxon>Bacteria</taxon>
        <taxon>Pseudomonadati</taxon>
        <taxon>Bacteroidota</taxon>
        <taxon>Bacteroidia</taxon>
        <taxon>Bacteroidales</taxon>
        <taxon>Porphyromonadaceae</taxon>
        <taxon>Porphyromonas</taxon>
    </lineage>
</organism>